<dbReference type="EC" id="2.7.10.2" evidence="4"/>
<keyword evidence="13 17" id="KW-0472">Membrane</keyword>
<evidence type="ECO:0000256" key="10">
    <source>
        <dbReference type="ARBA" id="ARBA00022777"/>
    </source>
</evidence>
<evidence type="ECO:0000313" key="21">
    <source>
        <dbReference type="EMBL" id="MCH7398623.1"/>
    </source>
</evidence>
<feature type="transmembrane region" description="Helical" evidence="17">
    <location>
        <begin position="31"/>
        <end position="50"/>
    </location>
</feature>
<organism evidence="21 22">
    <name type="scientific">Belliella calami</name>
    <dbReference type="NCBI Taxonomy" id="2923436"/>
    <lineage>
        <taxon>Bacteria</taxon>
        <taxon>Pseudomonadati</taxon>
        <taxon>Bacteroidota</taxon>
        <taxon>Cytophagia</taxon>
        <taxon>Cytophagales</taxon>
        <taxon>Cyclobacteriaceae</taxon>
        <taxon>Belliella</taxon>
    </lineage>
</organism>
<evidence type="ECO:0000256" key="11">
    <source>
        <dbReference type="ARBA" id="ARBA00022840"/>
    </source>
</evidence>
<keyword evidence="11" id="KW-0067">ATP-binding</keyword>
<feature type="transmembrane region" description="Helical" evidence="17">
    <location>
        <begin position="499"/>
        <end position="519"/>
    </location>
</feature>
<evidence type="ECO:0000256" key="9">
    <source>
        <dbReference type="ARBA" id="ARBA00022741"/>
    </source>
</evidence>
<evidence type="ECO:0000256" key="12">
    <source>
        <dbReference type="ARBA" id="ARBA00022989"/>
    </source>
</evidence>
<dbReference type="SUPFAM" id="SSF52540">
    <property type="entry name" value="P-loop containing nucleoside triphosphate hydrolases"/>
    <property type="match status" value="1"/>
</dbReference>
<evidence type="ECO:0000256" key="1">
    <source>
        <dbReference type="ARBA" id="ARBA00004429"/>
    </source>
</evidence>
<evidence type="ECO:0000256" key="13">
    <source>
        <dbReference type="ARBA" id="ARBA00023136"/>
    </source>
</evidence>
<keyword evidence="12 17" id="KW-1133">Transmembrane helix</keyword>
<protein>
    <recommendedName>
        <fullName evidence="4">non-specific protein-tyrosine kinase</fullName>
        <ecNumber evidence="4">2.7.10.2</ecNumber>
    </recommendedName>
</protein>
<comment type="caution">
    <text evidence="21">The sequence shown here is derived from an EMBL/GenBank/DDBJ whole genome shotgun (WGS) entry which is preliminary data.</text>
</comment>
<evidence type="ECO:0000256" key="16">
    <source>
        <dbReference type="SAM" id="Coils"/>
    </source>
</evidence>
<evidence type="ECO:0000313" key="22">
    <source>
        <dbReference type="Proteomes" id="UP001165488"/>
    </source>
</evidence>
<evidence type="ECO:0000256" key="17">
    <source>
        <dbReference type="SAM" id="Phobius"/>
    </source>
</evidence>
<evidence type="ECO:0000256" key="6">
    <source>
        <dbReference type="ARBA" id="ARBA00022519"/>
    </source>
</evidence>
<keyword evidence="9" id="KW-0547">Nucleotide-binding</keyword>
<keyword evidence="6" id="KW-0997">Cell inner membrane</keyword>
<dbReference type="EMBL" id="JAKZGS010000008">
    <property type="protein sequence ID" value="MCH7398623.1"/>
    <property type="molecule type" value="Genomic_DNA"/>
</dbReference>
<proteinExistence type="inferred from homology"/>
<dbReference type="Pfam" id="PF13807">
    <property type="entry name" value="GNVR"/>
    <property type="match status" value="1"/>
</dbReference>
<dbReference type="Gene3D" id="3.40.50.300">
    <property type="entry name" value="P-loop containing nucleotide triphosphate hydrolases"/>
    <property type="match status" value="1"/>
</dbReference>
<keyword evidence="8 17" id="KW-0812">Transmembrane</keyword>
<accession>A0ABS9UQ10</accession>
<dbReference type="InterPro" id="IPR027417">
    <property type="entry name" value="P-loop_NTPase"/>
</dbReference>
<evidence type="ECO:0000256" key="5">
    <source>
        <dbReference type="ARBA" id="ARBA00022475"/>
    </source>
</evidence>
<dbReference type="PANTHER" id="PTHR32309:SF13">
    <property type="entry name" value="FERRIC ENTEROBACTIN TRANSPORT PROTEIN FEPE"/>
    <property type="match status" value="1"/>
</dbReference>
<feature type="domain" description="Tyrosine-protein kinase G-rich" evidence="20">
    <location>
        <begin position="462"/>
        <end position="521"/>
    </location>
</feature>
<feature type="coiled-coil region" evidence="16">
    <location>
        <begin position="274"/>
        <end position="301"/>
    </location>
</feature>
<keyword evidence="5" id="KW-1003">Cell membrane</keyword>
<evidence type="ECO:0000256" key="2">
    <source>
        <dbReference type="ARBA" id="ARBA00007316"/>
    </source>
</evidence>
<dbReference type="Pfam" id="PF13614">
    <property type="entry name" value="AAA_31"/>
    <property type="match status" value="1"/>
</dbReference>
<gene>
    <name evidence="21" type="ORF">MM236_11510</name>
</gene>
<name>A0ABS9UQ10_9BACT</name>
<keyword evidence="10" id="KW-0418">Kinase</keyword>
<sequence length="776" mass="87670">MKVSDVLLDGFGLENGLNPRKTVRHYLKYKWFFISGVLISVMLAVLYLVYTTPQYQISSKVVIRDREKGVDFSDNPLMQELDNFRSSKIIENEIEVFKSVQLMKSVIEDLDILVSVYSKNSIGKKVEYFKDNSPLLVNWANREWRYELKDDEYNIKVIDREKFRLTVGGETKDYKFGSLISGHFGDFSVKLNNTVSVDSLDSKDFSIYFHSSEALARNYSQGLNVEPTNKQSSVLQISTLDNIPERGVAIIDDLIKKYNSQTEEEKNNSANTAVSFLSKQLDALAMEIDSIENSIERLKSQNQVSDIGTEARLYLEGSNENRNQISNYRTQIQVVESIQGLLRNNANDDTRTIPSAMTLNDAALVSAIESYNSLQRDKERLLRDVQPTSPLVVSINDRIASQKASINENLNNLKSSLQIAVRNLEANSSRYEGRSSRIPQIERELQEITRLRLTKLEQFQYLNKKNEEAQMSLTATSNSFLRIIDTAKASYGPVKPNRIIIMMFAVIMGFGIPFMYVFVKNLFNNKIEGKSEAENLTKLPVIAEISINEFDENMVFSKNIKSPVAEQFRLLRANIFALNDERSEGVILVTSTVAGEGKTFCSLNLGASLNLIGKRVVVLEFDLRKPSLLKSLKMPKENEGIIEYLTGECTDLGKVIKKHPNQENFWYIGAGKLVSNPAEVMSLPKLRTMIEELKGQFDYVIIDSSPVGMVPDAFSLSKYADVTLYVLKSNYTTSEHLGFLSNYGVKEKLKNPVLVLNGVNVVNGYGYGYDYAPAIN</sequence>
<dbReference type="InterPro" id="IPR050445">
    <property type="entry name" value="Bact_polysacc_biosynth/exp"/>
</dbReference>
<reference evidence="21" key="1">
    <citation type="submission" date="2022-03" db="EMBL/GenBank/DDBJ databases">
        <title>De novo assembled genomes of Belliella spp. (Cyclobacteriaceae) strains.</title>
        <authorList>
            <person name="Szabo A."/>
            <person name="Korponai K."/>
            <person name="Felfoldi T."/>
        </authorList>
    </citation>
    <scope>NUCLEOTIDE SEQUENCE</scope>
    <source>
        <strain evidence="21">DSM 107340</strain>
    </source>
</reference>
<comment type="catalytic activity">
    <reaction evidence="15">
        <text>L-tyrosyl-[protein] + ATP = O-phospho-L-tyrosyl-[protein] + ADP + H(+)</text>
        <dbReference type="Rhea" id="RHEA:10596"/>
        <dbReference type="Rhea" id="RHEA-COMP:10136"/>
        <dbReference type="Rhea" id="RHEA-COMP:20101"/>
        <dbReference type="ChEBI" id="CHEBI:15378"/>
        <dbReference type="ChEBI" id="CHEBI:30616"/>
        <dbReference type="ChEBI" id="CHEBI:46858"/>
        <dbReference type="ChEBI" id="CHEBI:61978"/>
        <dbReference type="ChEBI" id="CHEBI:456216"/>
        <dbReference type="EC" id="2.7.10.2"/>
    </reaction>
</comment>
<evidence type="ECO:0000256" key="7">
    <source>
        <dbReference type="ARBA" id="ARBA00022679"/>
    </source>
</evidence>
<dbReference type="InterPro" id="IPR032807">
    <property type="entry name" value="GNVR"/>
</dbReference>
<comment type="similarity">
    <text evidence="3">Belongs to the etk/wzc family.</text>
</comment>
<comment type="similarity">
    <text evidence="2">Belongs to the CpsD/CapB family.</text>
</comment>
<dbReference type="RefSeq" id="WP_241275134.1">
    <property type="nucleotide sequence ID" value="NZ_JAKZGS010000008.1"/>
</dbReference>
<dbReference type="InterPro" id="IPR003856">
    <property type="entry name" value="LPS_length_determ_N"/>
</dbReference>
<evidence type="ECO:0000256" key="3">
    <source>
        <dbReference type="ARBA" id="ARBA00008883"/>
    </source>
</evidence>
<keyword evidence="7" id="KW-0808">Transferase</keyword>
<dbReference type="CDD" id="cd05387">
    <property type="entry name" value="BY-kinase"/>
    <property type="match status" value="1"/>
</dbReference>
<evidence type="ECO:0000256" key="8">
    <source>
        <dbReference type="ARBA" id="ARBA00022692"/>
    </source>
</evidence>
<feature type="coiled-coil region" evidence="16">
    <location>
        <begin position="364"/>
        <end position="427"/>
    </location>
</feature>
<keyword evidence="16" id="KW-0175">Coiled coil</keyword>
<dbReference type="Pfam" id="PF02706">
    <property type="entry name" value="Wzz"/>
    <property type="match status" value="1"/>
</dbReference>
<comment type="subcellular location">
    <subcellularLocation>
        <location evidence="1">Cell inner membrane</location>
        <topology evidence="1">Multi-pass membrane protein</topology>
    </subcellularLocation>
</comment>
<keyword evidence="22" id="KW-1185">Reference proteome</keyword>
<evidence type="ECO:0000259" key="18">
    <source>
        <dbReference type="Pfam" id="PF02706"/>
    </source>
</evidence>
<evidence type="ECO:0000256" key="14">
    <source>
        <dbReference type="ARBA" id="ARBA00023137"/>
    </source>
</evidence>
<dbReference type="InterPro" id="IPR025669">
    <property type="entry name" value="AAA_dom"/>
</dbReference>
<feature type="domain" description="Polysaccharide chain length determinant N-terminal" evidence="18">
    <location>
        <begin position="28"/>
        <end position="110"/>
    </location>
</feature>
<dbReference type="PANTHER" id="PTHR32309">
    <property type="entry name" value="TYROSINE-PROTEIN KINASE"/>
    <property type="match status" value="1"/>
</dbReference>
<evidence type="ECO:0000259" key="19">
    <source>
        <dbReference type="Pfam" id="PF13614"/>
    </source>
</evidence>
<dbReference type="InterPro" id="IPR005702">
    <property type="entry name" value="Wzc-like_C"/>
</dbReference>
<evidence type="ECO:0000259" key="20">
    <source>
        <dbReference type="Pfam" id="PF13807"/>
    </source>
</evidence>
<keyword evidence="14" id="KW-0829">Tyrosine-protein kinase</keyword>
<feature type="domain" description="AAA" evidence="19">
    <location>
        <begin position="586"/>
        <end position="707"/>
    </location>
</feature>
<dbReference type="Proteomes" id="UP001165488">
    <property type="component" value="Unassembled WGS sequence"/>
</dbReference>
<evidence type="ECO:0000256" key="15">
    <source>
        <dbReference type="ARBA" id="ARBA00051245"/>
    </source>
</evidence>
<evidence type="ECO:0000256" key="4">
    <source>
        <dbReference type="ARBA" id="ARBA00011903"/>
    </source>
</evidence>